<feature type="region of interest" description="Disordered" evidence="1">
    <location>
        <begin position="1"/>
        <end position="177"/>
    </location>
</feature>
<evidence type="ECO:0000313" key="2">
    <source>
        <dbReference type="EMBL" id="KAJ1180715.1"/>
    </source>
</evidence>
<dbReference type="Proteomes" id="UP001066276">
    <property type="component" value="Chromosome 3_2"/>
</dbReference>
<protein>
    <submittedName>
        <fullName evidence="2">Uncharacterized protein</fullName>
    </submittedName>
</protein>
<evidence type="ECO:0000256" key="1">
    <source>
        <dbReference type="SAM" id="MobiDB-lite"/>
    </source>
</evidence>
<dbReference type="EMBL" id="JANPWB010000006">
    <property type="protein sequence ID" value="KAJ1180715.1"/>
    <property type="molecule type" value="Genomic_DNA"/>
</dbReference>
<gene>
    <name evidence="2" type="ORF">NDU88_005932</name>
</gene>
<organism evidence="2 3">
    <name type="scientific">Pleurodeles waltl</name>
    <name type="common">Iberian ribbed newt</name>
    <dbReference type="NCBI Taxonomy" id="8319"/>
    <lineage>
        <taxon>Eukaryota</taxon>
        <taxon>Metazoa</taxon>
        <taxon>Chordata</taxon>
        <taxon>Craniata</taxon>
        <taxon>Vertebrata</taxon>
        <taxon>Euteleostomi</taxon>
        <taxon>Amphibia</taxon>
        <taxon>Batrachia</taxon>
        <taxon>Caudata</taxon>
        <taxon>Salamandroidea</taxon>
        <taxon>Salamandridae</taxon>
        <taxon>Pleurodelinae</taxon>
        <taxon>Pleurodeles</taxon>
    </lineage>
</organism>
<feature type="compositionally biased region" description="Polar residues" evidence="1">
    <location>
        <begin position="145"/>
        <end position="156"/>
    </location>
</feature>
<sequence>MQAAASRPPPRQKGPCPTHKSGAAAPNKVLEGQVGLNKPPKCPGPSRAAQPAGAKGRKAPPPRGCRAREAAGHETAGPRSNVTAEPAQQKVAPAGLSTQPVATPPLQAQLATSPQQHRGMAPAPRAEHRPETAPQPHASSRRRASTSPESGENGSAATGEDTPSPGSAIAAASTGEM</sequence>
<name>A0AAV7TVD0_PLEWA</name>
<proteinExistence type="predicted"/>
<keyword evidence="3" id="KW-1185">Reference proteome</keyword>
<dbReference type="AlphaFoldDB" id="A0AAV7TVD0"/>
<comment type="caution">
    <text evidence="2">The sequence shown here is derived from an EMBL/GenBank/DDBJ whole genome shotgun (WGS) entry which is preliminary data.</text>
</comment>
<accession>A0AAV7TVD0</accession>
<evidence type="ECO:0000313" key="3">
    <source>
        <dbReference type="Proteomes" id="UP001066276"/>
    </source>
</evidence>
<reference evidence="2" key="1">
    <citation type="journal article" date="2022" name="bioRxiv">
        <title>Sequencing and chromosome-scale assembly of the giantPleurodeles waltlgenome.</title>
        <authorList>
            <person name="Brown T."/>
            <person name="Elewa A."/>
            <person name="Iarovenko S."/>
            <person name="Subramanian E."/>
            <person name="Araus A.J."/>
            <person name="Petzold A."/>
            <person name="Susuki M."/>
            <person name="Suzuki K.-i.T."/>
            <person name="Hayashi T."/>
            <person name="Toyoda A."/>
            <person name="Oliveira C."/>
            <person name="Osipova E."/>
            <person name="Leigh N.D."/>
            <person name="Simon A."/>
            <person name="Yun M.H."/>
        </authorList>
    </citation>
    <scope>NUCLEOTIDE SEQUENCE</scope>
    <source>
        <strain evidence="2">20211129_DDA</strain>
        <tissue evidence="2">Liver</tissue>
    </source>
</reference>